<protein>
    <recommendedName>
        <fullName evidence="5">Lipoprotein</fullName>
    </recommendedName>
</protein>
<organism evidence="1 3">
    <name type="scientific">Peptostreptococcus anaerobius</name>
    <dbReference type="NCBI Taxonomy" id="1261"/>
    <lineage>
        <taxon>Bacteria</taxon>
        <taxon>Bacillati</taxon>
        <taxon>Bacillota</taxon>
        <taxon>Clostridia</taxon>
        <taxon>Peptostreptococcales</taxon>
        <taxon>Peptostreptococcaceae</taxon>
        <taxon>Peptostreptococcus</taxon>
    </lineage>
</organism>
<evidence type="ECO:0000313" key="1">
    <source>
        <dbReference type="EMBL" id="KXI10879.1"/>
    </source>
</evidence>
<evidence type="ECO:0000313" key="2">
    <source>
        <dbReference type="EMBL" id="SUB61059.1"/>
    </source>
</evidence>
<dbReference type="EMBL" id="UGTB01000004">
    <property type="protein sequence ID" value="SUB61059.1"/>
    <property type="molecule type" value="Genomic_DNA"/>
</dbReference>
<accession>A0A135YN91</accession>
<dbReference type="eggNOG" id="ENOG5030G2Y">
    <property type="taxonomic scope" value="Bacteria"/>
</dbReference>
<dbReference type="Proteomes" id="UP000070326">
    <property type="component" value="Unassembled WGS sequence"/>
</dbReference>
<dbReference type="EMBL" id="LSQZ01000085">
    <property type="protein sequence ID" value="KXI10879.1"/>
    <property type="molecule type" value="Genomic_DNA"/>
</dbReference>
<reference evidence="2 4" key="2">
    <citation type="submission" date="2018-06" db="EMBL/GenBank/DDBJ databases">
        <authorList>
            <consortium name="Pathogen Informatics"/>
            <person name="Doyle S."/>
        </authorList>
    </citation>
    <scope>NUCLEOTIDE SEQUENCE [LARGE SCALE GENOMIC DNA]</scope>
    <source>
        <strain evidence="2 4">NCTC11460</strain>
    </source>
</reference>
<dbReference type="PROSITE" id="PS51257">
    <property type="entry name" value="PROKAR_LIPOPROTEIN"/>
    <property type="match status" value="1"/>
</dbReference>
<dbReference type="GeneID" id="79843599"/>
<reference evidence="1 3" key="1">
    <citation type="submission" date="2016-02" db="EMBL/GenBank/DDBJ databases">
        <authorList>
            <person name="Wen L."/>
            <person name="He K."/>
            <person name="Yang H."/>
        </authorList>
    </citation>
    <scope>NUCLEOTIDE SEQUENCE [LARGE SCALE GENOMIC DNA]</scope>
    <source>
        <strain evidence="1 3">MJR8628A</strain>
    </source>
</reference>
<proteinExistence type="predicted"/>
<evidence type="ECO:0000313" key="4">
    <source>
        <dbReference type="Proteomes" id="UP000255101"/>
    </source>
</evidence>
<dbReference type="Proteomes" id="UP000255101">
    <property type="component" value="Unassembled WGS sequence"/>
</dbReference>
<evidence type="ECO:0000313" key="3">
    <source>
        <dbReference type="Proteomes" id="UP000070326"/>
    </source>
</evidence>
<dbReference type="PATRIC" id="fig|1261.5.peg.1626"/>
<dbReference type="RefSeq" id="WP_002844689.1">
    <property type="nucleotide sequence ID" value="NZ_CAMPYD010000007.1"/>
</dbReference>
<name>A0A135YN91_9FIRM</name>
<dbReference type="STRING" id="1261.HMPREF3195_01621"/>
<evidence type="ECO:0008006" key="5">
    <source>
        <dbReference type="Google" id="ProtNLM"/>
    </source>
</evidence>
<gene>
    <name evidence="1" type="ORF">HMPREF3195_01621</name>
    <name evidence="2" type="ORF">NCTC11460_00976</name>
</gene>
<dbReference type="AlphaFoldDB" id="A0A135YN91"/>
<sequence length="186" mass="21567">MTNKKIIALLFFATSLLVGCGEKIDREQYIVSTDVKEDKVEYEFYNNSVVDSGYNWYNTYISNLIQPLKDRDYKIEPQKVKEQIRLVNNKIKEVDGIDPKKVQKAIDLVAKDQSKNNIKDKVYDDKMKDSKKNVPHNIETMVKMLRSIEDGLKLGLDGSFDDNDRSKLDQVQKNLISVYDDTLLIH</sequence>